<dbReference type="PRINTS" id="PR00344">
    <property type="entry name" value="BCTRLSENSOR"/>
</dbReference>
<evidence type="ECO:0000256" key="1">
    <source>
        <dbReference type="ARBA" id="ARBA00000085"/>
    </source>
</evidence>
<dbReference type="InterPro" id="IPR004358">
    <property type="entry name" value="Sig_transdc_His_kin-like_C"/>
</dbReference>
<dbReference type="Proteomes" id="UP000462014">
    <property type="component" value="Unassembled WGS sequence"/>
</dbReference>
<comment type="caution">
    <text evidence="14">The sequence shown here is derived from an EMBL/GenBank/DDBJ whole genome shotgun (WGS) entry which is preliminary data.</text>
</comment>
<dbReference type="AlphaFoldDB" id="A0A7K1SX38"/>
<feature type="transmembrane region" description="Helical" evidence="11">
    <location>
        <begin position="7"/>
        <end position="34"/>
    </location>
</feature>
<dbReference type="SMART" id="SM00387">
    <property type="entry name" value="HATPase_c"/>
    <property type="match status" value="1"/>
</dbReference>
<dbReference type="InterPro" id="IPR005467">
    <property type="entry name" value="His_kinase_dom"/>
</dbReference>
<evidence type="ECO:0000256" key="11">
    <source>
        <dbReference type="SAM" id="Phobius"/>
    </source>
</evidence>
<dbReference type="InterPro" id="IPR003661">
    <property type="entry name" value="HisK_dim/P_dom"/>
</dbReference>
<name>A0A7K1SX38_9SPHI</name>
<evidence type="ECO:0000313" key="15">
    <source>
        <dbReference type="Proteomes" id="UP000462014"/>
    </source>
</evidence>
<evidence type="ECO:0000256" key="6">
    <source>
        <dbReference type="ARBA" id="ARBA00022692"/>
    </source>
</evidence>
<dbReference type="CDD" id="cd06225">
    <property type="entry name" value="HAMP"/>
    <property type="match status" value="1"/>
</dbReference>
<dbReference type="CDD" id="cd00082">
    <property type="entry name" value="HisKA"/>
    <property type="match status" value="1"/>
</dbReference>
<dbReference type="RefSeq" id="WP_157566626.1">
    <property type="nucleotide sequence ID" value="NZ_WPIK01000008.1"/>
</dbReference>
<evidence type="ECO:0000259" key="13">
    <source>
        <dbReference type="PROSITE" id="PS50885"/>
    </source>
</evidence>
<gene>
    <name evidence="14" type="ORF">GO621_10105</name>
</gene>
<dbReference type="PANTHER" id="PTHR45436:SF5">
    <property type="entry name" value="SENSOR HISTIDINE KINASE TRCS"/>
    <property type="match status" value="1"/>
</dbReference>
<dbReference type="InterPro" id="IPR036097">
    <property type="entry name" value="HisK_dim/P_sf"/>
</dbReference>
<evidence type="ECO:0000256" key="10">
    <source>
        <dbReference type="ARBA" id="ARBA00023136"/>
    </source>
</evidence>
<evidence type="ECO:0000256" key="2">
    <source>
        <dbReference type="ARBA" id="ARBA00004370"/>
    </source>
</evidence>
<dbReference type="Gene3D" id="3.30.565.10">
    <property type="entry name" value="Histidine kinase-like ATPase, C-terminal domain"/>
    <property type="match status" value="1"/>
</dbReference>
<dbReference type="SUPFAM" id="SSF47384">
    <property type="entry name" value="Homodimeric domain of signal transducing histidine kinase"/>
    <property type="match status" value="1"/>
</dbReference>
<keyword evidence="6 11" id="KW-0812">Transmembrane</keyword>
<evidence type="ECO:0000256" key="8">
    <source>
        <dbReference type="ARBA" id="ARBA00022989"/>
    </source>
</evidence>
<dbReference type="GO" id="GO:0005886">
    <property type="term" value="C:plasma membrane"/>
    <property type="evidence" value="ECO:0007669"/>
    <property type="project" value="TreeGrafter"/>
</dbReference>
<dbReference type="EC" id="2.7.13.3" evidence="3"/>
<dbReference type="Gene3D" id="1.10.287.130">
    <property type="match status" value="1"/>
</dbReference>
<dbReference type="InterPro" id="IPR036890">
    <property type="entry name" value="HATPase_C_sf"/>
</dbReference>
<feature type="transmembrane region" description="Helical" evidence="11">
    <location>
        <begin position="155"/>
        <end position="175"/>
    </location>
</feature>
<keyword evidence="9" id="KW-0902">Two-component regulatory system</keyword>
<keyword evidence="8 11" id="KW-1133">Transmembrane helix</keyword>
<reference evidence="14 15" key="1">
    <citation type="submission" date="2019-12" db="EMBL/GenBank/DDBJ databases">
        <title>Mucilaginibacter sp. HMF7410 genome sequencing and assembly.</title>
        <authorList>
            <person name="Kang H."/>
            <person name="Cha I."/>
            <person name="Kim H."/>
            <person name="Joh K."/>
        </authorList>
    </citation>
    <scope>NUCLEOTIDE SEQUENCE [LARGE SCALE GENOMIC DNA]</scope>
    <source>
        <strain evidence="14 15">HMF7410</strain>
    </source>
</reference>
<dbReference type="PROSITE" id="PS50109">
    <property type="entry name" value="HIS_KIN"/>
    <property type="match status" value="1"/>
</dbReference>
<comment type="subcellular location">
    <subcellularLocation>
        <location evidence="2">Membrane</location>
    </subcellularLocation>
</comment>
<keyword evidence="15" id="KW-1185">Reference proteome</keyword>
<dbReference type="EMBL" id="WPIK01000008">
    <property type="protein sequence ID" value="MVN21889.1"/>
    <property type="molecule type" value="Genomic_DNA"/>
</dbReference>
<dbReference type="SUPFAM" id="SSF158472">
    <property type="entry name" value="HAMP domain-like"/>
    <property type="match status" value="1"/>
</dbReference>
<dbReference type="PANTHER" id="PTHR45436">
    <property type="entry name" value="SENSOR HISTIDINE KINASE YKOH"/>
    <property type="match status" value="1"/>
</dbReference>
<evidence type="ECO:0000313" key="14">
    <source>
        <dbReference type="EMBL" id="MVN21889.1"/>
    </source>
</evidence>
<dbReference type="GO" id="GO:0000155">
    <property type="term" value="F:phosphorelay sensor kinase activity"/>
    <property type="evidence" value="ECO:0007669"/>
    <property type="project" value="InterPro"/>
</dbReference>
<evidence type="ECO:0000256" key="9">
    <source>
        <dbReference type="ARBA" id="ARBA00023012"/>
    </source>
</evidence>
<dbReference type="PROSITE" id="PS50885">
    <property type="entry name" value="HAMP"/>
    <property type="match status" value="1"/>
</dbReference>
<evidence type="ECO:0000256" key="7">
    <source>
        <dbReference type="ARBA" id="ARBA00022777"/>
    </source>
</evidence>
<accession>A0A7K1SX38</accession>
<organism evidence="14 15">
    <name type="scientific">Mucilaginibacter arboris</name>
    <dbReference type="NCBI Taxonomy" id="2682090"/>
    <lineage>
        <taxon>Bacteria</taxon>
        <taxon>Pseudomonadati</taxon>
        <taxon>Bacteroidota</taxon>
        <taxon>Sphingobacteriia</taxon>
        <taxon>Sphingobacteriales</taxon>
        <taxon>Sphingobacteriaceae</taxon>
        <taxon>Mucilaginibacter</taxon>
    </lineage>
</organism>
<sequence>MKIKNRLSLYFTLISSGVLLAVFIAIYLSFVVFFRDDFYLHLKERANVTARLYLEADEISTDSLNKVRILYLNELPGEVVRIYNSDNNAEFIQDKMQYWNAAIINQVRQKGYLQFVEGNRQAVGIYYKDNQGNFVILVSASDFEGLHRLKQMWEIMLFLFVSVGISLFFISRWFAQGALLPLDKVVKQMQRIKANNLNLRVKEDHNKDEISELARNFNQLLEHLENAFEMQKTYIANASHELRTPVTSIIGEIEVALYRPRSEAEYQLLLRSILHDSEKLKETISNLMELAQVDADYTIAQQSNVRIDDLVWELQQQWNKKYGKKMLDVSMLQLPEDEAHLTLSVNRQLLIIALNNIIGNAFKFSEDKPVQLTLLADDKRIQIQVKDQGIGVTEINRDQIFNPFFRGENAYGFLGSGIGLYIADKVVRLFKGNISFHSVASKGSVFTIEFKAS</sequence>
<feature type="domain" description="Histidine kinase" evidence="12">
    <location>
        <begin position="237"/>
        <end position="453"/>
    </location>
</feature>
<protein>
    <recommendedName>
        <fullName evidence="3">histidine kinase</fullName>
        <ecNumber evidence="3">2.7.13.3</ecNumber>
    </recommendedName>
</protein>
<keyword evidence="4" id="KW-0597">Phosphoprotein</keyword>
<dbReference type="SUPFAM" id="SSF55874">
    <property type="entry name" value="ATPase domain of HSP90 chaperone/DNA topoisomerase II/histidine kinase"/>
    <property type="match status" value="1"/>
</dbReference>
<keyword evidence="5" id="KW-0808">Transferase</keyword>
<evidence type="ECO:0000256" key="4">
    <source>
        <dbReference type="ARBA" id="ARBA00022553"/>
    </source>
</evidence>
<dbReference type="Pfam" id="PF00672">
    <property type="entry name" value="HAMP"/>
    <property type="match status" value="1"/>
</dbReference>
<dbReference type="Gene3D" id="6.10.340.10">
    <property type="match status" value="1"/>
</dbReference>
<feature type="domain" description="HAMP" evidence="13">
    <location>
        <begin position="176"/>
        <end position="229"/>
    </location>
</feature>
<evidence type="ECO:0000259" key="12">
    <source>
        <dbReference type="PROSITE" id="PS50109"/>
    </source>
</evidence>
<dbReference type="Pfam" id="PF00512">
    <property type="entry name" value="HisKA"/>
    <property type="match status" value="1"/>
</dbReference>
<comment type="catalytic activity">
    <reaction evidence="1">
        <text>ATP + protein L-histidine = ADP + protein N-phospho-L-histidine.</text>
        <dbReference type="EC" id="2.7.13.3"/>
    </reaction>
</comment>
<dbReference type="InterPro" id="IPR050428">
    <property type="entry name" value="TCS_sensor_his_kinase"/>
</dbReference>
<proteinExistence type="predicted"/>
<keyword evidence="10 11" id="KW-0472">Membrane</keyword>
<dbReference type="SMART" id="SM00304">
    <property type="entry name" value="HAMP"/>
    <property type="match status" value="1"/>
</dbReference>
<dbReference type="InterPro" id="IPR003594">
    <property type="entry name" value="HATPase_dom"/>
</dbReference>
<dbReference type="SMART" id="SM00388">
    <property type="entry name" value="HisKA"/>
    <property type="match status" value="1"/>
</dbReference>
<evidence type="ECO:0000256" key="3">
    <source>
        <dbReference type="ARBA" id="ARBA00012438"/>
    </source>
</evidence>
<evidence type="ECO:0000256" key="5">
    <source>
        <dbReference type="ARBA" id="ARBA00022679"/>
    </source>
</evidence>
<dbReference type="Pfam" id="PF02518">
    <property type="entry name" value="HATPase_c"/>
    <property type="match status" value="1"/>
</dbReference>
<keyword evidence="7" id="KW-0418">Kinase</keyword>
<dbReference type="InterPro" id="IPR003660">
    <property type="entry name" value="HAMP_dom"/>
</dbReference>